<gene>
    <name evidence="14" type="ORF">FSB76_19610</name>
</gene>
<sequence length="248" mass="28112">MRKKAANLHKKANSIEWRSHEPSRIETFSDAVFAFALTLIIVSIEVPKSFDELMETMKGTISFGVCFALLFQIWNNQNIYFRRYALNDFYTILVNAVLLFVVLIYTYPLKFLSMLLFSFSDGMYAKNGHEYPMMRNGQTQPLMLIYGAGFLVIYLLFYLMYRHAAKNAAQIGLSERELFDTETVTGINFIGMCICVVVMSVGIIFPSLAGVSGFLYCSIPVAYTVWFSRRGKKSRVLFGEGVVASTTA</sequence>
<feature type="transmembrane region" description="Helical" evidence="13">
    <location>
        <begin position="182"/>
        <end position="205"/>
    </location>
</feature>
<keyword evidence="4" id="KW-0633">Potassium transport</keyword>
<evidence type="ECO:0000256" key="7">
    <source>
        <dbReference type="ARBA" id="ARBA00022958"/>
    </source>
</evidence>
<dbReference type="GO" id="GO:0015252">
    <property type="term" value="F:proton channel activity"/>
    <property type="evidence" value="ECO:0007669"/>
    <property type="project" value="InterPro"/>
</dbReference>
<feature type="transmembrane region" description="Helical" evidence="13">
    <location>
        <begin position="211"/>
        <end position="228"/>
    </location>
</feature>
<evidence type="ECO:0000256" key="4">
    <source>
        <dbReference type="ARBA" id="ARBA00022538"/>
    </source>
</evidence>
<dbReference type="OrthoDB" id="7626281at2"/>
<dbReference type="EMBL" id="CP042437">
    <property type="protein sequence ID" value="QEC78037.1"/>
    <property type="molecule type" value="Genomic_DNA"/>
</dbReference>
<reference evidence="14 15" key="1">
    <citation type="journal article" date="2013" name="J. Microbiol.">
        <title>Mucilaginibacter ginsenosidivorax sp. nov., with ginsenoside converting activity isolated from sediment.</title>
        <authorList>
            <person name="Kim J.K."/>
            <person name="Choi T.E."/>
            <person name="Liu Q.M."/>
            <person name="Park H.Y."/>
            <person name="Yi T.H."/>
            <person name="Yoon M.H."/>
            <person name="Kim S.C."/>
            <person name="Im W.T."/>
        </authorList>
    </citation>
    <scope>NUCLEOTIDE SEQUENCE [LARGE SCALE GENOMIC DNA]</scope>
    <source>
        <strain evidence="14 15">KHI28</strain>
    </source>
</reference>
<dbReference type="GO" id="GO:0016020">
    <property type="term" value="C:membrane"/>
    <property type="evidence" value="ECO:0007669"/>
    <property type="project" value="UniProtKB-SubCell"/>
</dbReference>
<evidence type="ECO:0000256" key="1">
    <source>
        <dbReference type="ARBA" id="ARBA00004141"/>
    </source>
</evidence>
<comment type="similarity">
    <text evidence="2">Belongs to the TMEM175 family.</text>
</comment>
<evidence type="ECO:0000313" key="14">
    <source>
        <dbReference type="EMBL" id="QEC78037.1"/>
    </source>
</evidence>
<evidence type="ECO:0000256" key="6">
    <source>
        <dbReference type="ARBA" id="ARBA00022826"/>
    </source>
</evidence>
<accession>A0A5B8W3R4</accession>
<dbReference type="KEGG" id="mgk:FSB76_19610"/>
<keyword evidence="9" id="KW-0406">Ion transport</keyword>
<name>A0A5B8W3R4_9SPHI</name>
<evidence type="ECO:0000256" key="2">
    <source>
        <dbReference type="ARBA" id="ARBA00006920"/>
    </source>
</evidence>
<dbReference type="Pfam" id="PF06736">
    <property type="entry name" value="TMEM175"/>
    <property type="match status" value="1"/>
</dbReference>
<comment type="subcellular location">
    <subcellularLocation>
        <location evidence="1">Membrane</location>
        <topology evidence="1">Multi-pass membrane protein</topology>
    </subcellularLocation>
</comment>
<dbReference type="AlphaFoldDB" id="A0A5B8W3R4"/>
<keyword evidence="7" id="KW-0630">Potassium</keyword>
<keyword evidence="11" id="KW-0407">Ion channel</keyword>
<evidence type="ECO:0000256" key="9">
    <source>
        <dbReference type="ARBA" id="ARBA00023065"/>
    </source>
</evidence>
<evidence type="ECO:0000256" key="12">
    <source>
        <dbReference type="ARBA" id="ARBA00034430"/>
    </source>
</evidence>
<dbReference type="InterPro" id="IPR010617">
    <property type="entry name" value="TMEM175-like"/>
</dbReference>
<dbReference type="Proteomes" id="UP000321362">
    <property type="component" value="Chromosome"/>
</dbReference>
<evidence type="ECO:0000256" key="8">
    <source>
        <dbReference type="ARBA" id="ARBA00022989"/>
    </source>
</evidence>
<keyword evidence="3" id="KW-0813">Transport</keyword>
<dbReference type="GO" id="GO:0005267">
    <property type="term" value="F:potassium channel activity"/>
    <property type="evidence" value="ECO:0007669"/>
    <property type="project" value="UniProtKB-KW"/>
</dbReference>
<keyword evidence="15" id="KW-1185">Reference proteome</keyword>
<keyword evidence="8 13" id="KW-1133">Transmembrane helix</keyword>
<evidence type="ECO:0000313" key="15">
    <source>
        <dbReference type="Proteomes" id="UP000321362"/>
    </source>
</evidence>
<comment type="catalytic activity">
    <reaction evidence="12">
        <text>K(+)(in) = K(+)(out)</text>
        <dbReference type="Rhea" id="RHEA:29463"/>
        <dbReference type="ChEBI" id="CHEBI:29103"/>
    </reaction>
</comment>
<dbReference type="RefSeq" id="WP_147056314.1">
    <property type="nucleotide sequence ID" value="NZ_CP042437.1"/>
</dbReference>
<evidence type="ECO:0000256" key="11">
    <source>
        <dbReference type="ARBA" id="ARBA00023303"/>
    </source>
</evidence>
<evidence type="ECO:0000256" key="5">
    <source>
        <dbReference type="ARBA" id="ARBA00022692"/>
    </source>
</evidence>
<proteinExistence type="inferred from homology"/>
<evidence type="ECO:0000256" key="13">
    <source>
        <dbReference type="SAM" id="Phobius"/>
    </source>
</evidence>
<keyword evidence="5 13" id="KW-0812">Transmembrane</keyword>
<evidence type="ECO:0000256" key="3">
    <source>
        <dbReference type="ARBA" id="ARBA00022448"/>
    </source>
</evidence>
<keyword evidence="6" id="KW-0631">Potassium channel</keyword>
<feature type="transmembrane region" description="Helical" evidence="13">
    <location>
        <begin position="27"/>
        <end position="44"/>
    </location>
</feature>
<protein>
    <submittedName>
        <fullName evidence="14">DUF1211 domain-containing protein</fullName>
    </submittedName>
</protein>
<evidence type="ECO:0000256" key="10">
    <source>
        <dbReference type="ARBA" id="ARBA00023136"/>
    </source>
</evidence>
<feature type="transmembrane region" description="Helical" evidence="13">
    <location>
        <begin position="56"/>
        <end position="74"/>
    </location>
</feature>
<keyword evidence="10 13" id="KW-0472">Membrane</keyword>
<feature type="transmembrane region" description="Helical" evidence="13">
    <location>
        <begin position="143"/>
        <end position="161"/>
    </location>
</feature>
<organism evidence="14 15">
    <name type="scientific">Mucilaginibacter ginsenosidivorax</name>
    <dbReference type="NCBI Taxonomy" id="862126"/>
    <lineage>
        <taxon>Bacteria</taxon>
        <taxon>Pseudomonadati</taxon>
        <taxon>Bacteroidota</taxon>
        <taxon>Sphingobacteriia</taxon>
        <taxon>Sphingobacteriales</taxon>
        <taxon>Sphingobacteriaceae</taxon>
        <taxon>Mucilaginibacter</taxon>
    </lineage>
</organism>